<proteinExistence type="predicted"/>
<evidence type="ECO:0000313" key="7">
    <source>
        <dbReference type="WBParaSite" id="HPBE_0001994301-mRNA-1"/>
    </source>
</evidence>
<keyword evidence="2" id="KW-0285">Flavoprotein</keyword>
<dbReference type="InterPro" id="IPR006089">
    <property type="entry name" value="Acyl-CoA_DH_CS"/>
</dbReference>
<accession>A0A3P8F699</accession>
<comment type="cofactor">
    <cofactor evidence="1">
        <name>FAD</name>
        <dbReference type="ChEBI" id="CHEBI:57692"/>
    </cofactor>
</comment>
<dbReference type="InterPro" id="IPR009100">
    <property type="entry name" value="AcylCoA_DH/oxidase_NM_dom_sf"/>
</dbReference>
<keyword evidence="3" id="KW-0274">FAD</keyword>
<organism evidence="5">
    <name type="scientific">Heligmosomoides polygyrus</name>
    <name type="common">Parasitic roundworm</name>
    <dbReference type="NCBI Taxonomy" id="6339"/>
    <lineage>
        <taxon>Eukaryota</taxon>
        <taxon>Metazoa</taxon>
        <taxon>Ecdysozoa</taxon>
        <taxon>Nematoda</taxon>
        <taxon>Chromadorea</taxon>
        <taxon>Rhabditida</taxon>
        <taxon>Rhabditina</taxon>
        <taxon>Rhabditomorpha</taxon>
        <taxon>Strongyloidea</taxon>
        <taxon>Heligmosomidae</taxon>
        <taxon>Heligmosomoides</taxon>
    </lineage>
</organism>
<dbReference type="WBParaSite" id="HPBE_0001994301-mRNA-1">
    <property type="protein sequence ID" value="HPBE_0001994301-mRNA-1"/>
    <property type="gene ID" value="HPBE_0001994301"/>
</dbReference>
<dbReference type="OrthoDB" id="434771at2759"/>
<evidence type="ECO:0000259" key="4">
    <source>
        <dbReference type="Pfam" id="PF02771"/>
    </source>
</evidence>
<dbReference type="PANTHER" id="PTHR43884:SF12">
    <property type="entry name" value="ISOVALERYL-COA DEHYDROGENASE, MITOCHONDRIAL-RELATED"/>
    <property type="match status" value="1"/>
</dbReference>
<evidence type="ECO:0000313" key="6">
    <source>
        <dbReference type="Proteomes" id="UP000050761"/>
    </source>
</evidence>
<gene>
    <name evidence="5" type="ORF">HPBE_LOCUS19942</name>
</gene>
<reference evidence="5 6" key="1">
    <citation type="submission" date="2018-11" db="EMBL/GenBank/DDBJ databases">
        <authorList>
            <consortium name="Pathogen Informatics"/>
        </authorList>
    </citation>
    <scope>NUCLEOTIDE SEQUENCE [LARGE SCALE GENOMIC DNA]</scope>
</reference>
<evidence type="ECO:0000256" key="1">
    <source>
        <dbReference type="ARBA" id="ARBA00001974"/>
    </source>
</evidence>
<evidence type="ECO:0000256" key="3">
    <source>
        <dbReference type="ARBA" id="ARBA00022827"/>
    </source>
</evidence>
<dbReference type="PROSITE" id="PS00072">
    <property type="entry name" value="ACYL_COA_DH_1"/>
    <property type="match status" value="1"/>
</dbReference>
<dbReference type="FunFam" id="1.10.540.10:FF:000010">
    <property type="entry name" value="Medium-chain specific acyl-CoA dehydrogenase, mitochondrial"/>
    <property type="match status" value="1"/>
</dbReference>
<dbReference type="Gene3D" id="1.10.540.10">
    <property type="entry name" value="Acyl-CoA dehydrogenase/oxidase, N-terminal domain"/>
    <property type="match status" value="1"/>
</dbReference>
<dbReference type="InterPro" id="IPR046373">
    <property type="entry name" value="Acyl-CoA_Oxase/DH_mid-dom_sf"/>
</dbReference>
<dbReference type="Gene3D" id="2.40.110.10">
    <property type="entry name" value="Butyryl-CoA Dehydrogenase, subunit A, domain 2"/>
    <property type="match status" value="1"/>
</dbReference>
<reference evidence="7" key="2">
    <citation type="submission" date="2019-09" db="UniProtKB">
        <authorList>
            <consortium name="WormBaseParasite"/>
        </authorList>
    </citation>
    <scope>IDENTIFICATION</scope>
</reference>
<dbReference type="GO" id="GO:0050660">
    <property type="term" value="F:flavin adenine dinucleotide binding"/>
    <property type="evidence" value="ECO:0007669"/>
    <property type="project" value="InterPro"/>
</dbReference>
<dbReference type="InterPro" id="IPR013786">
    <property type="entry name" value="AcylCoA_DH/ox_N"/>
</dbReference>
<dbReference type="EMBL" id="UZAH01031738">
    <property type="protein sequence ID" value="VDP17513.1"/>
    <property type="molecule type" value="Genomic_DNA"/>
</dbReference>
<dbReference type="AlphaFoldDB" id="A0A3P8F699"/>
<protein>
    <submittedName>
        <fullName evidence="7">Acyl-CoA_dh_N domain-containing protein</fullName>
    </submittedName>
</protein>
<dbReference type="PANTHER" id="PTHR43884">
    <property type="entry name" value="ACYL-COA DEHYDROGENASE"/>
    <property type="match status" value="1"/>
</dbReference>
<evidence type="ECO:0000313" key="5">
    <source>
        <dbReference type="EMBL" id="VDP17513.1"/>
    </source>
</evidence>
<evidence type="ECO:0000256" key="2">
    <source>
        <dbReference type="ARBA" id="ARBA00022630"/>
    </source>
</evidence>
<dbReference type="GO" id="GO:0003995">
    <property type="term" value="F:acyl-CoA dehydrogenase activity"/>
    <property type="evidence" value="ECO:0007669"/>
    <property type="project" value="InterPro"/>
</dbReference>
<dbReference type="InterPro" id="IPR037069">
    <property type="entry name" value="AcylCoA_DH/ox_N_sf"/>
</dbReference>
<dbReference type="Pfam" id="PF02771">
    <property type="entry name" value="Acyl-CoA_dh_N"/>
    <property type="match status" value="1"/>
</dbReference>
<name>A0A3P8F699_HELPZ</name>
<keyword evidence="6" id="KW-1185">Reference proteome</keyword>
<feature type="domain" description="Acyl-CoA dehydrogenase/oxidase N-terminal" evidence="4">
    <location>
        <begin position="54"/>
        <end position="163"/>
    </location>
</feature>
<sequence>MLRKNWTKLKCLRACAQYASQARCSSGSGPSFGWSASLVIAHFQQYFCGLSELTSDQQQLRDAIRKFTTEEILPVAAQYDKTMEFPWDVIKKAHACGFINPDIPSAYGGLEMDMVSNVIISEEIAYGCSGIGTAIMGNDLAETPLILCANEDIKKRFLTRMVEEPLVAAYAVTESIAGSDVAGTKTKCEKKGDEFFVLTRSDPDPKTPPGKAFTAFAVEGDTPGIIRGKKEINLGQRCSDTRGITFEDVRVPASNVIGAPGEGFKVISLNS</sequence>
<dbReference type="Proteomes" id="UP000050761">
    <property type="component" value="Unassembled WGS sequence"/>
</dbReference>
<dbReference type="SUPFAM" id="SSF56645">
    <property type="entry name" value="Acyl-CoA dehydrogenase NM domain-like"/>
    <property type="match status" value="1"/>
</dbReference>